<keyword evidence="2" id="KW-1133">Transmembrane helix</keyword>
<reference evidence="4" key="1">
    <citation type="journal article" date="2020" name="bioRxiv">
        <title>A rank-normalized archaeal taxonomy based on genome phylogeny resolves widespread incomplete and uneven classifications.</title>
        <authorList>
            <person name="Rinke C."/>
            <person name="Chuvochina M."/>
            <person name="Mussig A.J."/>
            <person name="Chaumeil P.-A."/>
            <person name="Waite D.W."/>
            <person name="Whitman W.B."/>
            <person name="Parks D.H."/>
            <person name="Hugenholtz P."/>
        </authorList>
    </citation>
    <scope>NUCLEOTIDE SEQUENCE [LARGE SCALE GENOMIC DNA]</scope>
</reference>
<proteinExistence type="predicted"/>
<name>A0A7J4TLI3_9EURY</name>
<evidence type="ECO:0000256" key="2">
    <source>
        <dbReference type="SAM" id="Phobius"/>
    </source>
</evidence>
<protein>
    <submittedName>
        <fullName evidence="3">Uncharacterized protein</fullName>
    </submittedName>
</protein>
<accession>A0A7J4TLI3</accession>
<organism evidence="3 4">
    <name type="scientific">Methanobacterium subterraneum</name>
    <dbReference type="NCBI Taxonomy" id="59277"/>
    <lineage>
        <taxon>Archaea</taxon>
        <taxon>Methanobacteriati</taxon>
        <taxon>Methanobacteriota</taxon>
        <taxon>Methanomada group</taxon>
        <taxon>Methanobacteria</taxon>
        <taxon>Methanobacteriales</taxon>
        <taxon>Methanobacteriaceae</taxon>
        <taxon>Methanobacterium</taxon>
    </lineage>
</organism>
<feature type="transmembrane region" description="Helical" evidence="2">
    <location>
        <begin position="46"/>
        <end position="67"/>
    </location>
</feature>
<evidence type="ECO:0000313" key="4">
    <source>
        <dbReference type="Proteomes" id="UP000586031"/>
    </source>
</evidence>
<dbReference type="AlphaFoldDB" id="A0A7J4TLI3"/>
<gene>
    <name evidence="3" type="ORF">HA271_08370</name>
</gene>
<evidence type="ECO:0000256" key="1">
    <source>
        <dbReference type="SAM" id="MobiDB-lite"/>
    </source>
</evidence>
<feature type="region of interest" description="Disordered" evidence="1">
    <location>
        <begin position="1"/>
        <end position="20"/>
    </location>
</feature>
<keyword evidence="2" id="KW-0812">Transmembrane</keyword>
<comment type="caution">
    <text evidence="3">The sequence shown here is derived from an EMBL/GenBank/DDBJ whole genome shotgun (WGS) entry which is preliminary data.</text>
</comment>
<evidence type="ECO:0000313" key="3">
    <source>
        <dbReference type="EMBL" id="HII84827.1"/>
    </source>
</evidence>
<sequence length="276" mass="30706">MRIPSLKPAQKYKKGLGKKQGTSREFLGNLNELKGKWKIIKGNKNIFTLGVLLIVSLSAIFALSFNWSPAANTTGSSEVSSITLATTNDSTVVKEGPYGNTSSNITVAYIVGVHPRESASHQAIIESIQDSDSSLEKKYYLYLINAPLYQDNYPQERMNGQSLANKYVVPDIINNSYQLAVDVHSSNGSYPVDRFIFAPARGSKSISIAMELEDKISWLKYYYPSNPSSTEYVTLPLIQNSVPSIVYEAYKHDSNTTTKEHAREFIKVIDTSQLWG</sequence>
<dbReference type="EMBL" id="DUHE01000235">
    <property type="protein sequence ID" value="HII84827.1"/>
    <property type="molecule type" value="Genomic_DNA"/>
</dbReference>
<keyword evidence="2" id="KW-0472">Membrane</keyword>
<dbReference type="Proteomes" id="UP000586031">
    <property type="component" value="Unassembled WGS sequence"/>
</dbReference>